<gene>
    <name evidence="2" type="ORF">ILEXP_LOCUS54684</name>
</gene>
<accession>A0ABC8UTH8</accession>
<comment type="caution">
    <text evidence="2">The sequence shown here is derived from an EMBL/GenBank/DDBJ whole genome shotgun (WGS) entry which is preliminary data.</text>
</comment>
<evidence type="ECO:0000259" key="1">
    <source>
        <dbReference type="Pfam" id="PF13012"/>
    </source>
</evidence>
<keyword evidence="3" id="KW-1185">Reference proteome</keyword>
<name>A0ABC8UTH8_9AQUA</name>
<sequence>MTVVDILKTTMVDKLPNDLEGMEASMKRLLAIIDDVYNYVDEVVERRVAPDNNIGRCIANFVASIPKLSTQAFDKLVNDSQ</sequence>
<organism evidence="2 3">
    <name type="scientific">Ilex paraguariensis</name>
    <name type="common">yerba mate</name>
    <dbReference type="NCBI Taxonomy" id="185542"/>
    <lineage>
        <taxon>Eukaryota</taxon>
        <taxon>Viridiplantae</taxon>
        <taxon>Streptophyta</taxon>
        <taxon>Embryophyta</taxon>
        <taxon>Tracheophyta</taxon>
        <taxon>Spermatophyta</taxon>
        <taxon>Magnoliopsida</taxon>
        <taxon>eudicotyledons</taxon>
        <taxon>Gunneridae</taxon>
        <taxon>Pentapetalae</taxon>
        <taxon>asterids</taxon>
        <taxon>campanulids</taxon>
        <taxon>Aquifoliales</taxon>
        <taxon>Aquifoliaceae</taxon>
        <taxon>Ilex</taxon>
    </lineage>
</organism>
<dbReference type="InterPro" id="IPR024969">
    <property type="entry name" value="EIF3F/CSN6-like_C"/>
</dbReference>
<dbReference type="EMBL" id="CAUOFW020008946">
    <property type="protein sequence ID" value="CAK9184366.1"/>
    <property type="molecule type" value="Genomic_DNA"/>
</dbReference>
<reference evidence="2 3" key="1">
    <citation type="submission" date="2024-02" db="EMBL/GenBank/DDBJ databases">
        <authorList>
            <person name="Vignale AGUSTIN F."/>
            <person name="Sosa J E."/>
            <person name="Modenutti C."/>
        </authorList>
    </citation>
    <scope>NUCLEOTIDE SEQUENCE [LARGE SCALE GENOMIC DNA]</scope>
</reference>
<feature type="domain" description="EIF3F/CSN6-like C-terminal" evidence="1">
    <location>
        <begin position="8"/>
        <end position="79"/>
    </location>
</feature>
<dbReference type="AlphaFoldDB" id="A0ABC8UTH8"/>
<evidence type="ECO:0000313" key="3">
    <source>
        <dbReference type="Proteomes" id="UP001642360"/>
    </source>
</evidence>
<proteinExistence type="predicted"/>
<protein>
    <recommendedName>
        <fullName evidence="1">EIF3F/CSN6-like C-terminal domain-containing protein</fullName>
    </recommendedName>
</protein>
<evidence type="ECO:0000313" key="2">
    <source>
        <dbReference type="EMBL" id="CAK9184366.1"/>
    </source>
</evidence>
<dbReference type="Pfam" id="PF13012">
    <property type="entry name" value="MitMem_reg"/>
    <property type="match status" value="1"/>
</dbReference>
<dbReference type="Proteomes" id="UP001642360">
    <property type="component" value="Unassembled WGS sequence"/>
</dbReference>